<name>A0ABR4HD17_9EURO</name>
<dbReference type="EMBL" id="JBFXLT010000040">
    <property type="protein sequence ID" value="KAL2813369.1"/>
    <property type="molecule type" value="Genomic_DNA"/>
</dbReference>
<evidence type="ECO:0000313" key="1">
    <source>
        <dbReference type="EMBL" id="KAL2813369.1"/>
    </source>
</evidence>
<comment type="caution">
    <text evidence="1">The sequence shown here is derived from an EMBL/GenBank/DDBJ whole genome shotgun (WGS) entry which is preliminary data.</text>
</comment>
<protein>
    <submittedName>
        <fullName evidence="1">Uncharacterized protein</fullName>
    </submittedName>
</protein>
<proteinExistence type="predicted"/>
<gene>
    <name evidence="1" type="ORF">BJX63DRAFT_394246</name>
</gene>
<reference evidence="1 2" key="1">
    <citation type="submission" date="2024-07" db="EMBL/GenBank/DDBJ databases">
        <title>Section-level genome sequencing and comparative genomics of Aspergillus sections Usti and Cavernicolus.</title>
        <authorList>
            <consortium name="Lawrence Berkeley National Laboratory"/>
            <person name="Nybo J.L."/>
            <person name="Vesth T.C."/>
            <person name="Theobald S."/>
            <person name="Frisvad J.C."/>
            <person name="Larsen T.O."/>
            <person name="Kjaerboelling I."/>
            <person name="Rothschild-Mancinelli K."/>
            <person name="Lyhne E.K."/>
            <person name="Kogle M.E."/>
            <person name="Barry K."/>
            <person name="Clum A."/>
            <person name="Na H."/>
            <person name="Ledsgaard L."/>
            <person name="Lin J."/>
            <person name="Lipzen A."/>
            <person name="Kuo A."/>
            <person name="Riley R."/>
            <person name="Mondo S."/>
            <person name="Labutti K."/>
            <person name="Haridas S."/>
            <person name="Pangalinan J."/>
            <person name="Salamov A.A."/>
            <person name="Simmons B.A."/>
            <person name="Magnuson J.K."/>
            <person name="Chen J."/>
            <person name="Drula E."/>
            <person name="Henrissat B."/>
            <person name="Wiebenga A."/>
            <person name="Lubbers R.J."/>
            <person name="Gomes A.C."/>
            <person name="Makela M.R."/>
            <person name="Stajich J."/>
            <person name="Grigoriev I.V."/>
            <person name="Mortensen U.H."/>
            <person name="De Vries R.P."/>
            <person name="Baker S.E."/>
            <person name="Andersen M.R."/>
        </authorList>
    </citation>
    <scope>NUCLEOTIDE SEQUENCE [LARGE SCALE GENOMIC DNA]</scope>
    <source>
        <strain evidence="1 2">CBS 588.65</strain>
    </source>
</reference>
<accession>A0ABR4HD17</accession>
<sequence>MGRLTPRSLVCQAVTFHQLLSQLSRLALLLSPIGEIGILSLHKYAGFNIAQHFRSHLFADGKYNPFSCTRQRWKPGPRG</sequence>
<keyword evidence="2" id="KW-1185">Reference proteome</keyword>
<organism evidence="1 2">
    <name type="scientific">Aspergillus granulosus</name>
    <dbReference type="NCBI Taxonomy" id="176169"/>
    <lineage>
        <taxon>Eukaryota</taxon>
        <taxon>Fungi</taxon>
        <taxon>Dikarya</taxon>
        <taxon>Ascomycota</taxon>
        <taxon>Pezizomycotina</taxon>
        <taxon>Eurotiomycetes</taxon>
        <taxon>Eurotiomycetidae</taxon>
        <taxon>Eurotiales</taxon>
        <taxon>Aspergillaceae</taxon>
        <taxon>Aspergillus</taxon>
        <taxon>Aspergillus subgen. Nidulantes</taxon>
    </lineage>
</organism>
<dbReference type="Proteomes" id="UP001610334">
    <property type="component" value="Unassembled WGS sequence"/>
</dbReference>
<evidence type="ECO:0000313" key="2">
    <source>
        <dbReference type="Proteomes" id="UP001610334"/>
    </source>
</evidence>